<dbReference type="Gene3D" id="3.40.50.2020">
    <property type="match status" value="1"/>
</dbReference>
<comment type="subunit">
    <text evidence="1">Homodimer.</text>
</comment>
<feature type="domain" description="Bacterial purine repressor N-terminal" evidence="7">
    <location>
        <begin position="9"/>
        <end position="78"/>
    </location>
</feature>
<keyword evidence="3" id="KW-0238">DNA-binding</keyword>
<evidence type="ECO:0000256" key="2">
    <source>
        <dbReference type="ARBA" id="ARBA00023015"/>
    </source>
</evidence>
<protein>
    <submittedName>
        <fullName evidence="8">Pur operon repressor</fullName>
    </submittedName>
</protein>
<dbReference type="EMBL" id="VBSP01000012">
    <property type="protein sequence ID" value="TLQ41670.1"/>
    <property type="molecule type" value="Genomic_DNA"/>
</dbReference>
<dbReference type="Gene3D" id="1.10.10.10">
    <property type="entry name" value="Winged helix-like DNA-binding domain superfamily/Winged helix DNA-binding domain"/>
    <property type="match status" value="1"/>
</dbReference>
<dbReference type="NCBIfam" id="TIGR01743">
    <property type="entry name" value="purR_Bsub"/>
    <property type="match status" value="1"/>
</dbReference>
<dbReference type="CDD" id="cd06223">
    <property type="entry name" value="PRTases_typeI"/>
    <property type="match status" value="1"/>
</dbReference>
<dbReference type="SUPFAM" id="SSF46785">
    <property type="entry name" value="Winged helix' DNA-binding domain"/>
    <property type="match status" value="1"/>
</dbReference>
<dbReference type="PANTHER" id="PTHR43864:SF2">
    <property type="entry name" value="PUR OPERON REPRESSOR"/>
    <property type="match status" value="1"/>
</dbReference>
<evidence type="ECO:0000259" key="6">
    <source>
        <dbReference type="Pfam" id="PF00156"/>
    </source>
</evidence>
<evidence type="ECO:0000256" key="4">
    <source>
        <dbReference type="ARBA" id="ARBA00023163"/>
    </source>
</evidence>
<evidence type="ECO:0000256" key="3">
    <source>
        <dbReference type="ARBA" id="ARBA00023125"/>
    </source>
</evidence>
<dbReference type="InterPro" id="IPR015265">
    <property type="entry name" value="PuR_N"/>
</dbReference>
<evidence type="ECO:0000313" key="9">
    <source>
        <dbReference type="Proteomes" id="UP000306420"/>
    </source>
</evidence>
<dbReference type="InterPro" id="IPR010078">
    <property type="entry name" value="PurR_Bsub"/>
</dbReference>
<proteinExistence type="inferred from homology"/>
<dbReference type="PANTHER" id="PTHR43864">
    <property type="entry name" value="HYPOXANTHINE/GUANINE PHOSPHORIBOSYLTRANSFERASE"/>
    <property type="match status" value="1"/>
</dbReference>
<organism evidence="8 9">
    <name type="scientific">Ruoffia tabacinasalis</name>
    <dbReference type="NCBI Taxonomy" id="87458"/>
    <lineage>
        <taxon>Bacteria</taxon>
        <taxon>Bacillati</taxon>
        <taxon>Bacillota</taxon>
        <taxon>Bacilli</taxon>
        <taxon>Lactobacillales</taxon>
        <taxon>Aerococcaceae</taxon>
        <taxon>Ruoffia</taxon>
    </lineage>
</organism>
<name>A0A5R9DY30_9LACT</name>
<dbReference type="GO" id="GO:0045892">
    <property type="term" value="P:negative regulation of DNA-templated transcription"/>
    <property type="evidence" value="ECO:0007669"/>
    <property type="project" value="InterPro"/>
</dbReference>
<evidence type="ECO:0000256" key="5">
    <source>
        <dbReference type="ARBA" id="ARBA00049656"/>
    </source>
</evidence>
<dbReference type="GO" id="GO:0045982">
    <property type="term" value="P:negative regulation of purine nucleobase metabolic process"/>
    <property type="evidence" value="ECO:0007669"/>
    <property type="project" value="InterPro"/>
</dbReference>
<dbReference type="AlphaFoldDB" id="A0A5R9DY30"/>
<dbReference type="SUPFAM" id="SSF53271">
    <property type="entry name" value="PRTase-like"/>
    <property type="match status" value="1"/>
</dbReference>
<feature type="domain" description="Phosphoribosyltransferase" evidence="6">
    <location>
        <begin position="111"/>
        <end position="246"/>
    </location>
</feature>
<comment type="similarity">
    <text evidence="5">Belongs to the purine/pyrimidine phosphoribosyltransferase family. PurR subfamily.</text>
</comment>
<dbReference type="InterPro" id="IPR036390">
    <property type="entry name" value="WH_DNA-bd_sf"/>
</dbReference>
<dbReference type="Proteomes" id="UP000306420">
    <property type="component" value="Unassembled WGS sequence"/>
</dbReference>
<comment type="caution">
    <text evidence="8">The sequence shown here is derived from an EMBL/GenBank/DDBJ whole genome shotgun (WGS) entry which is preliminary data.</text>
</comment>
<dbReference type="InterPro" id="IPR036388">
    <property type="entry name" value="WH-like_DNA-bd_sf"/>
</dbReference>
<evidence type="ECO:0000259" key="7">
    <source>
        <dbReference type="Pfam" id="PF09182"/>
    </source>
</evidence>
<dbReference type="Pfam" id="PF09182">
    <property type="entry name" value="PuR_N"/>
    <property type="match status" value="1"/>
</dbReference>
<keyword evidence="2" id="KW-0805">Transcription regulation</keyword>
<accession>A0A5R9DY30</accession>
<dbReference type="InterPro" id="IPR050118">
    <property type="entry name" value="Pur/Pyrimidine_PRTase"/>
</dbReference>
<dbReference type="InterPro" id="IPR029057">
    <property type="entry name" value="PRTase-like"/>
</dbReference>
<sequence length="284" mass="32078">MTDKNYKPKRNQRMLYISHYLVDRPGQLINLSYFVEFLNAAKSSISEDIDFIREVFEINGLGEIKTFPGAAGGIIFYPKVPLIEQKELLNTLIEKFMHGKRILQGNYIHMSDILQDSYMLSKVGRLIASHYIHNNIDAVMTVESKGIGLATIVARYLNVPYVIARRDSTDGIGPTISVNYVSGSHQTIKKMELEKNSLKTNQRVLIVDDFLRNGGTAQGMISLLEEFDSTAVGVCVLGENRSHETNQLTLPIDSLISVQLVYNDEERRYELDVQPGSLFNQLTE</sequence>
<dbReference type="OrthoDB" id="4213751at2"/>
<reference evidence="8 9" key="1">
    <citation type="submission" date="2019-05" db="EMBL/GenBank/DDBJ databases">
        <title>The metagenome of a microbial culture collection derived from dairy environment covers the genomic content of the human microbiome.</title>
        <authorList>
            <person name="Roder T."/>
            <person name="Wuthrich D."/>
            <person name="Sattari Z."/>
            <person name="Von Ah U."/>
            <person name="Bar C."/>
            <person name="Ronchi F."/>
            <person name="Macpherson A.J."/>
            <person name="Ganal-Vonarburg S.C."/>
            <person name="Bruggmann R."/>
            <person name="Vergeres G."/>
        </authorList>
    </citation>
    <scope>NUCLEOTIDE SEQUENCE [LARGE SCALE GENOMIC DNA]</scope>
    <source>
        <strain evidence="8 9">FAM 24227</strain>
    </source>
</reference>
<gene>
    <name evidence="8" type="primary">purR</name>
    <name evidence="8" type="ORF">FEZ33_04805</name>
</gene>
<keyword evidence="4" id="KW-0804">Transcription</keyword>
<dbReference type="RefSeq" id="WP_138404268.1">
    <property type="nucleotide sequence ID" value="NZ_VBSP01000012.1"/>
</dbReference>
<dbReference type="InterPro" id="IPR000836">
    <property type="entry name" value="PRTase_dom"/>
</dbReference>
<dbReference type="Pfam" id="PF00156">
    <property type="entry name" value="Pribosyltran"/>
    <property type="match status" value="1"/>
</dbReference>
<evidence type="ECO:0000313" key="8">
    <source>
        <dbReference type="EMBL" id="TLQ41670.1"/>
    </source>
</evidence>
<evidence type="ECO:0000256" key="1">
    <source>
        <dbReference type="ARBA" id="ARBA00011738"/>
    </source>
</evidence>
<dbReference type="GO" id="GO:0003677">
    <property type="term" value="F:DNA binding"/>
    <property type="evidence" value="ECO:0007669"/>
    <property type="project" value="UniProtKB-KW"/>
</dbReference>